<evidence type="ECO:0000313" key="2">
    <source>
        <dbReference type="Proteomes" id="UP000307602"/>
    </source>
</evidence>
<proteinExistence type="predicted"/>
<dbReference type="AlphaFoldDB" id="A0A4S1DTU7"/>
<sequence length="136" mass="15181">MASFSGKIASINSKQYEQISAGKEFITLINDAVFEVEFYVIESELKDIRTRDKVSIAPFALNKSYEGYIATINPQVEKDGTILIKAQVKNDGDLLEGMNVKVLIQKDIPNQFVVPKASVILRDNQEVLFKVIKGKA</sequence>
<dbReference type="PANTHER" id="PTHR30469:SF15">
    <property type="entry name" value="HLYD FAMILY OF SECRETION PROTEINS"/>
    <property type="match status" value="1"/>
</dbReference>
<dbReference type="GO" id="GO:1990281">
    <property type="term" value="C:efflux pump complex"/>
    <property type="evidence" value="ECO:0007669"/>
    <property type="project" value="TreeGrafter"/>
</dbReference>
<accession>A0A4S1DTU7</accession>
<dbReference type="EMBL" id="SRSO01000033">
    <property type="protein sequence ID" value="TGV00812.1"/>
    <property type="molecule type" value="Genomic_DNA"/>
</dbReference>
<reference evidence="1 2" key="1">
    <citation type="submission" date="2019-04" db="EMBL/GenBank/DDBJ databases">
        <authorList>
            <person name="Liu A."/>
        </authorList>
    </citation>
    <scope>NUCLEOTIDE SEQUENCE [LARGE SCALE GENOMIC DNA]</scope>
    <source>
        <strain evidence="1 2">RZ03</strain>
    </source>
</reference>
<dbReference type="OrthoDB" id="1522646at2"/>
<dbReference type="PANTHER" id="PTHR30469">
    <property type="entry name" value="MULTIDRUG RESISTANCE PROTEIN MDTA"/>
    <property type="match status" value="1"/>
</dbReference>
<protein>
    <submittedName>
        <fullName evidence="1">HlyD family efflux transporter periplasmic adaptor subunit</fullName>
    </submittedName>
</protein>
<dbReference type="Proteomes" id="UP000307602">
    <property type="component" value="Unassembled WGS sequence"/>
</dbReference>
<dbReference type="Gene3D" id="2.40.30.170">
    <property type="match status" value="1"/>
</dbReference>
<organism evidence="1 2">
    <name type="scientific">Flavivirga rizhaonensis</name>
    <dbReference type="NCBI Taxonomy" id="2559571"/>
    <lineage>
        <taxon>Bacteria</taxon>
        <taxon>Pseudomonadati</taxon>
        <taxon>Bacteroidota</taxon>
        <taxon>Flavobacteriia</taxon>
        <taxon>Flavobacteriales</taxon>
        <taxon>Flavobacteriaceae</taxon>
        <taxon>Flavivirga</taxon>
    </lineage>
</organism>
<dbReference type="GO" id="GO:0015562">
    <property type="term" value="F:efflux transmembrane transporter activity"/>
    <property type="evidence" value="ECO:0007669"/>
    <property type="project" value="TreeGrafter"/>
</dbReference>
<dbReference type="RefSeq" id="WP_135878593.1">
    <property type="nucleotide sequence ID" value="NZ_SRSO01000033.1"/>
</dbReference>
<keyword evidence="2" id="KW-1185">Reference proteome</keyword>
<comment type="caution">
    <text evidence="1">The sequence shown here is derived from an EMBL/GenBank/DDBJ whole genome shotgun (WGS) entry which is preliminary data.</text>
</comment>
<gene>
    <name evidence="1" type="ORF">EM932_17970</name>
</gene>
<evidence type="ECO:0000313" key="1">
    <source>
        <dbReference type="EMBL" id="TGV00812.1"/>
    </source>
</evidence>
<name>A0A4S1DTU7_9FLAO</name>